<dbReference type="InterPro" id="IPR009311">
    <property type="entry name" value="IFI6/IFI27-like"/>
</dbReference>
<dbReference type="AlphaFoldDB" id="A0A167DA87"/>
<evidence type="ECO:0000256" key="2">
    <source>
        <dbReference type="ARBA" id="ARBA00007262"/>
    </source>
</evidence>
<evidence type="ECO:0000256" key="1">
    <source>
        <dbReference type="ARBA" id="ARBA00004141"/>
    </source>
</evidence>
<comment type="similarity">
    <text evidence="2">Belongs to the IFI6/IFI27 family.</text>
</comment>
<evidence type="ECO:0000256" key="3">
    <source>
        <dbReference type="ARBA" id="ARBA00022692"/>
    </source>
</evidence>
<dbReference type="GO" id="GO:0016020">
    <property type="term" value="C:membrane"/>
    <property type="evidence" value="ECO:0007669"/>
    <property type="project" value="UniProtKB-SubCell"/>
</dbReference>
<sequence length="221" mass="22647">LDRTGPREWSPISGINTERHQHFLTMTRNDQATKKSERPVEDLPPHEDLEPPKDGKTSLGSMIPHITSADAQAAYLKAKGWAFNNPGQAACYTVGAMSLAVVVSPALVSAPALTATGFGAKGIVANSAAAAAQAGIGNVVAQSVFATLHSAGMAGYGAAIVNGAVQAGAGVTAAGSGGYITMKLWSEWKKKTAGVTASGHASADKHDHGDRFNSGTETHES</sequence>
<evidence type="ECO:0000313" key="8">
    <source>
        <dbReference type="Proteomes" id="UP000076584"/>
    </source>
</evidence>
<keyword evidence="8" id="KW-1185">Reference proteome</keyword>
<comment type="subcellular location">
    <subcellularLocation>
        <location evidence="1">Membrane</location>
        <topology evidence="1">Multi-pass membrane protein</topology>
    </subcellularLocation>
</comment>
<dbReference type="Proteomes" id="UP000076584">
    <property type="component" value="Unassembled WGS sequence"/>
</dbReference>
<evidence type="ECO:0000313" key="7">
    <source>
        <dbReference type="EMBL" id="KZL83606.1"/>
    </source>
</evidence>
<dbReference type="PANTHER" id="PTHR16932">
    <property type="entry name" value="INTERFERON ALPHA-INDUCIBLE PROTEIN 27"/>
    <property type="match status" value="1"/>
</dbReference>
<protein>
    <submittedName>
        <fullName evidence="7">Uncharacterized protein</fullName>
    </submittedName>
</protein>
<evidence type="ECO:0000256" key="4">
    <source>
        <dbReference type="ARBA" id="ARBA00022989"/>
    </source>
</evidence>
<feature type="region of interest" description="Disordered" evidence="6">
    <location>
        <begin position="196"/>
        <end position="221"/>
    </location>
</feature>
<dbReference type="PANTHER" id="PTHR16932:SF18">
    <property type="entry name" value="INTERFERON, ALPHA-INDUCIBLE PROTEIN 27-LIKE 2"/>
    <property type="match status" value="1"/>
</dbReference>
<dbReference type="InterPro" id="IPR038213">
    <property type="entry name" value="IFI6/IFI27-like_sf"/>
</dbReference>
<evidence type="ECO:0000256" key="6">
    <source>
        <dbReference type="SAM" id="MobiDB-lite"/>
    </source>
</evidence>
<keyword evidence="5" id="KW-0472">Membrane</keyword>
<gene>
    <name evidence="7" type="ORF">CI238_05968</name>
</gene>
<organism evidence="7 8">
    <name type="scientific">Colletotrichum incanum</name>
    <name type="common">Soybean anthracnose fungus</name>
    <dbReference type="NCBI Taxonomy" id="1573173"/>
    <lineage>
        <taxon>Eukaryota</taxon>
        <taxon>Fungi</taxon>
        <taxon>Dikarya</taxon>
        <taxon>Ascomycota</taxon>
        <taxon>Pezizomycotina</taxon>
        <taxon>Sordariomycetes</taxon>
        <taxon>Hypocreomycetidae</taxon>
        <taxon>Glomerellales</taxon>
        <taxon>Glomerellaceae</taxon>
        <taxon>Colletotrichum</taxon>
        <taxon>Colletotrichum spaethianum species complex</taxon>
    </lineage>
</organism>
<accession>A0A167DA87</accession>
<keyword evidence="4" id="KW-1133">Transmembrane helix</keyword>
<reference evidence="7 8" key="1">
    <citation type="submission" date="2015-06" db="EMBL/GenBank/DDBJ databases">
        <title>Survival trade-offs in plant roots during colonization by closely related pathogenic and mutualistic fungi.</title>
        <authorList>
            <person name="Hacquard S."/>
            <person name="Kracher B."/>
            <person name="Hiruma K."/>
            <person name="Weinman A."/>
            <person name="Muench P."/>
            <person name="Garrido Oter R."/>
            <person name="Ver Loren van Themaat E."/>
            <person name="Dallerey J.-F."/>
            <person name="Damm U."/>
            <person name="Henrissat B."/>
            <person name="Lespinet O."/>
            <person name="Thon M."/>
            <person name="Kemen E."/>
            <person name="McHardy A.C."/>
            <person name="Schulze-Lefert P."/>
            <person name="O'Connell R.J."/>
        </authorList>
    </citation>
    <scope>NUCLEOTIDE SEQUENCE [LARGE SCALE GENOMIC DNA]</scope>
    <source>
        <strain evidence="7 8">MAFF 238704</strain>
    </source>
</reference>
<name>A0A167DA87_COLIC</name>
<keyword evidence="3" id="KW-0812">Transmembrane</keyword>
<comment type="caution">
    <text evidence="7">The sequence shown here is derived from an EMBL/GenBank/DDBJ whole genome shotgun (WGS) entry which is preliminary data.</text>
</comment>
<dbReference type="Gene3D" id="6.10.110.10">
    <property type="match status" value="1"/>
</dbReference>
<feature type="compositionally biased region" description="Basic and acidic residues" evidence="6">
    <location>
        <begin position="202"/>
        <end position="221"/>
    </location>
</feature>
<feature type="non-terminal residue" evidence="7">
    <location>
        <position position="1"/>
    </location>
</feature>
<evidence type="ECO:0000256" key="5">
    <source>
        <dbReference type="ARBA" id="ARBA00023136"/>
    </source>
</evidence>
<proteinExistence type="inferred from homology"/>
<dbReference type="EMBL" id="LFIW01001090">
    <property type="protein sequence ID" value="KZL83606.1"/>
    <property type="molecule type" value="Genomic_DNA"/>
</dbReference>
<feature type="region of interest" description="Disordered" evidence="6">
    <location>
        <begin position="1"/>
        <end position="60"/>
    </location>
</feature>
<feature type="compositionally biased region" description="Basic and acidic residues" evidence="6">
    <location>
        <begin position="31"/>
        <end position="56"/>
    </location>
</feature>